<dbReference type="Proteomes" id="UP000218231">
    <property type="component" value="Unassembled WGS sequence"/>
</dbReference>
<name>A0A2A2K7P7_9BILA</name>
<dbReference type="PROSITE" id="PS51257">
    <property type="entry name" value="PROKAR_LIPOPROTEIN"/>
    <property type="match status" value="1"/>
</dbReference>
<organism evidence="1 2">
    <name type="scientific">Diploscapter pachys</name>
    <dbReference type="NCBI Taxonomy" id="2018661"/>
    <lineage>
        <taxon>Eukaryota</taxon>
        <taxon>Metazoa</taxon>
        <taxon>Ecdysozoa</taxon>
        <taxon>Nematoda</taxon>
        <taxon>Chromadorea</taxon>
        <taxon>Rhabditida</taxon>
        <taxon>Rhabditina</taxon>
        <taxon>Rhabditomorpha</taxon>
        <taxon>Rhabditoidea</taxon>
        <taxon>Rhabditidae</taxon>
        <taxon>Diploscapter</taxon>
    </lineage>
</organism>
<dbReference type="AlphaFoldDB" id="A0A2A2K7P7"/>
<gene>
    <name evidence="1" type="ORF">WR25_05089</name>
</gene>
<reference evidence="1 2" key="1">
    <citation type="journal article" date="2017" name="Curr. Biol.">
        <title>Genome architecture and evolution of a unichromosomal asexual nematode.</title>
        <authorList>
            <person name="Fradin H."/>
            <person name="Zegar C."/>
            <person name="Gutwein M."/>
            <person name="Lucas J."/>
            <person name="Kovtun M."/>
            <person name="Corcoran D."/>
            <person name="Baugh L.R."/>
            <person name="Kiontke K."/>
            <person name="Gunsalus K."/>
            <person name="Fitch D.H."/>
            <person name="Piano F."/>
        </authorList>
    </citation>
    <scope>NUCLEOTIDE SEQUENCE [LARGE SCALE GENOMIC DNA]</scope>
    <source>
        <strain evidence="1">PF1309</strain>
    </source>
</reference>
<sequence>MATVPRPCRPKAWYWAPASASCWYWAWPALLVSATAANTVSGWPALAPASPCWYSPTTCRAAWHAVTRKPSWTWAATC</sequence>
<evidence type="ECO:0000313" key="1">
    <source>
        <dbReference type="EMBL" id="PAV70016.1"/>
    </source>
</evidence>
<dbReference type="EMBL" id="LIAE01009375">
    <property type="protein sequence ID" value="PAV70016.1"/>
    <property type="molecule type" value="Genomic_DNA"/>
</dbReference>
<comment type="caution">
    <text evidence="1">The sequence shown here is derived from an EMBL/GenBank/DDBJ whole genome shotgun (WGS) entry which is preliminary data.</text>
</comment>
<protein>
    <submittedName>
        <fullName evidence="1">Uncharacterized protein</fullName>
    </submittedName>
</protein>
<accession>A0A2A2K7P7</accession>
<evidence type="ECO:0000313" key="2">
    <source>
        <dbReference type="Proteomes" id="UP000218231"/>
    </source>
</evidence>
<proteinExistence type="predicted"/>
<keyword evidence="2" id="KW-1185">Reference proteome</keyword>